<dbReference type="EMBL" id="SODZ01000015">
    <property type="protein sequence ID" value="TDX11800.1"/>
    <property type="molecule type" value="Genomic_DNA"/>
</dbReference>
<keyword evidence="3" id="KW-1185">Reference proteome</keyword>
<feature type="domain" description="N-acetyltransferase" evidence="1">
    <location>
        <begin position="4"/>
        <end position="163"/>
    </location>
</feature>
<evidence type="ECO:0000259" key="1">
    <source>
        <dbReference type="PROSITE" id="PS51186"/>
    </source>
</evidence>
<dbReference type="GO" id="GO:0016747">
    <property type="term" value="F:acyltransferase activity, transferring groups other than amino-acyl groups"/>
    <property type="evidence" value="ECO:0007669"/>
    <property type="project" value="InterPro"/>
</dbReference>
<gene>
    <name evidence="2" type="ORF">C8D74_1155</name>
</gene>
<keyword evidence="2" id="KW-0808">Transferase</keyword>
<dbReference type="SUPFAM" id="SSF52833">
    <property type="entry name" value="Thioredoxin-like"/>
    <property type="match status" value="1"/>
</dbReference>
<dbReference type="SUPFAM" id="SSF55729">
    <property type="entry name" value="Acyl-CoA N-acyltransferases (Nat)"/>
    <property type="match status" value="1"/>
</dbReference>
<dbReference type="CDD" id="cd04301">
    <property type="entry name" value="NAT_SF"/>
    <property type="match status" value="1"/>
</dbReference>
<sequence length="265" mass="30846">MALVKIHEMDDTDKFFVGTCTHVNDTPKCLSRHEIDFAAKKRICWLQGLYSKGVRTKVAYINNEPVGFMHLIPIEICPWGPIGKDLLVIPCLVVLSKARKRGIGKKLIAYAEEETLRQGLKGLVTIGYYHSHWFMPAAFFEKCGFKVVKRKNDEAILWKVYDRRVTEPKLLTPNYNFRENKVKITIDLFWNTFCPTSYIEAQRVREVAEEFGDKILLNEYCADERHILLRYQIDRGIFINGKEIWYGHEAPKEGIRNAIYEALKN</sequence>
<dbReference type="InterPro" id="IPR000182">
    <property type="entry name" value="GNAT_dom"/>
</dbReference>
<protein>
    <submittedName>
        <fullName evidence="2">Acetyltransferase (GNAT) family protein</fullName>
    </submittedName>
</protein>
<proteinExistence type="predicted"/>
<name>A0A4R8EIG2_9BACT</name>
<evidence type="ECO:0000313" key="2">
    <source>
        <dbReference type="EMBL" id="TDX11800.1"/>
    </source>
</evidence>
<comment type="caution">
    <text evidence="2">The sequence shown here is derived from an EMBL/GenBank/DDBJ whole genome shotgun (WGS) entry which is preliminary data.</text>
</comment>
<dbReference type="AlphaFoldDB" id="A0A4R8EIG2"/>
<dbReference type="RefSeq" id="WP_103877529.1">
    <property type="nucleotide sequence ID" value="NZ_SODZ01000015.1"/>
</dbReference>
<reference evidence="2 3" key="1">
    <citation type="submission" date="2019-03" db="EMBL/GenBank/DDBJ databases">
        <title>Genomic Encyclopedia of Type Strains, Phase IV (KMG-IV): sequencing the most valuable type-strain genomes for metagenomic binning, comparative biology and taxonomic classification.</title>
        <authorList>
            <person name="Goeker M."/>
        </authorList>
    </citation>
    <scope>NUCLEOTIDE SEQUENCE [LARGE SCALE GENOMIC DNA]</scope>
    <source>
        <strain evidence="2 3">DSM 13575</strain>
    </source>
</reference>
<organism evidence="2 3">
    <name type="scientific">Petrotoga sibirica</name>
    <dbReference type="NCBI Taxonomy" id="156202"/>
    <lineage>
        <taxon>Bacteria</taxon>
        <taxon>Thermotogati</taxon>
        <taxon>Thermotogota</taxon>
        <taxon>Thermotogae</taxon>
        <taxon>Petrotogales</taxon>
        <taxon>Petrotogaceae</taxon>
        <taxon>Petrotoga</taxon>
    </lineage>
</organism>
<dbReference type="PROSITE" id="PS51186">
    <property type="entry name" value="GNAT"/>
    <property type="match status" value="1"/>
</dbReference>
<dbReference type="Pfam" id="PF13508">
    <property type="entry name" value="Acetyltransf_7"/>
    <property type="match status" value="1"/>
</dbReference>
<dbReference type="Proteomes" id="UP000294817">
    <property type="component" value="Unassembled WGS sequence"/>
</dbReference>
<dbReference type="InterPro" id="IPR036249">
    <property type="entry name" value="Thioredoxin-like_sf"/>
</dbReference>
<dbReference type="Gene3D" id="3.40.630.30">
    <property type="match status" value="1"/>
</dbReference>
<evidence type="ECO:0000313" key="3">
    <source>
        <dbReference type="Proteomes" id="UP000294817"/>
    </source>
</evidence>
<dbReference type="InterPro" id="IPR016181">
    <property type="entry name" value="Acyl_CoA_acyltransferase"/>
</dbReference>
<accession>A0A4R8EIG2</accession>